<name>A0A1Y5YTG0_9BACI</name>
<reference evidence="2" key="1">
    <citation type="submission" date="2017-04" db="EMBL/GenBank/DDBJ databases">
        <authorList>
            <person name="Criscuolo A."/>
        </authorList>
    </citation>
    <scope>NUCLEOTIDE SEQUENCE [LARGE SCALE GENOMIC DNA]</scope>
</reference>
<organism evidence="1 2">
    <name type="scientific">Bacillus mobilis</name>
    <dbReference type="NCBI Taxonomy" id="2026190"/>
    <lineage>
        <taxon>Bacteria</taxon>
        <taxon>Bacillati</taxon>
        <taxon>Bacillota</taxon>
        <taxon>Bacilli</taxon>
        <taxon>Bacillales</taxon>
        <taxon>Bacillaceae</taxon>
        <taxon>Bacillus</taxon>
        <taxon>Bacillus cereus group</taxon>
    </lineage>
</organism>
<dbReference type="AlphaFoldDB" id="A0A1Y5YTG0"/>
<evidence type="ECO:0000313" key="1">
    <source>
        <dbReference type="EMBL" id="SMD65127.1"/>
    </source>
</evidence>
<dbReference type="EMBL" id="FWZD01000014">
    <property type="protein sequence ID" value="SMD65127.1"/>
    <property type="molecule type" value="Genomic_DNA"/>
</dbReference>
<dbReference type="Proteomes" id="UP000194439">
    <property type="component" value="Unassembled WGS sequence"/>
</dbReference>
<gene>
    <name evidence="1" type="ORF">BACERE00185_00032</name>
</gene>
<proteinExistence type="predicted"/>
<protein>
    <submittedName>
        <fullName evidence="1">Uncharacterized protein</fullName>
    </submittedName>
</protein>
<dbReference type="RefSeq" id="WP_061157559.1">
    <property type="nucleotide sequence ID" value="NZ_FWZD01000014.1"/>
</dbReference>
<accession>A0A1Y5YTG0</accession>
<sequence length="71" mass="8281">MKVAGDLYYYCPGCKKFHEHGATEHKPVNRKLCFYCFKIQSKKTKIIGSADKGRMQICETCHKELFHLIDL</sequence>
<evidence type="ECO:0000313" key="2">
    <source>
        <dbReference type="Proteomes" id="UP000194439"/>
    </source>
</evidence>